<proteinExistence type="predicted"/>
<feature type="compositionally biased region" description="Basic and acidic residues" evidence="1">
    <location>
        <begin position="142"/>
        <end position="152"/>
    </location>
</feature>
<evidence type="ECO:0000313" key="3">
    <source>
        <dbReference type="Proteomes" id="UP000789706"/>
    </source>
</evidence>
<sequence>MSYTRGSANKIYEKIRQFFTVNPDTNTGIPLTGIYRTPSPGSQPKIYKKPITKHSDLADNYYFSRDSRRNYPRLAVYTQKDVAGLIAASNLKSITTGEEGETKVTIPENMTITEAIASTQILFDSNKLPPVPTNRHTYNWKKSTDAKEPDPG</sequence>
<comment type="caution">
    <text evidence="2">The sequence shown here is derived from an EMBL/GenBank/DDBJ whole genome shotgun (WGS) entry which is preliminary data.</text>
</comment>
<dbReference type="OrthoDB" id="2093493at2759"/>
<dbReference type="EMBL" id="CAJVPK010000242">
    <property type="protein sequence ID" value="CAG8481414.1"/>
    <property type="molecule type" value="Genomic_DNA"/>
</dbReference>
<accession>A0A9N8W8U4</accession>
<name>A0A9N8W8U4_9GLOM</name>
<evidence type="ECO:0000256" key="1">
    <source>
        <dbReference type="SAM" id="MobiDB-lite"/>
    </source>
</evidence>
<gene>
    <name evidence="2" type="ORF">DEBURN_LOCUS3684</name>
</gene>
<feature type="region of interest" description="Disordered" evidence="1">
    <location>
        <begin position="132"/>
        <end position="152"/>
    </location>
</feature>
<dbReference type="PANTHER" id="PTHR37325">
    <property type="entry name" value="OXIDOREDUCTASE 21 KDA SUBUNIT, PUTATIVE (AFU_ORTHOLOGUE AFUA_4G05910)-RELATED"/>
    <property type="match status" value="1"/>
</dbReference>
<organism evidence="2 3">
    <name type="scientific">Diversispora eburnea</name>
    <dbReference type="NCBI Taxonomy" id="1213867"/>
    <lineage>
        <taxon>Eukaryota</taxon>
        <taxon>Fungi</taxon>
        <taxon>Fungi incertae sedis</taxon>
        <taxon>Mucoromycota</taxon>
        <taxon>Glomeromycotina</taxon>
        <taxon>Glomeromycetes</taxon>
        <taxon>Diversisporales</taxon>
        <taxon>Diversisporaceae</taxon>
        <taxon>Diversispora</taxon>
    </lineage>
</organism>
<dbReference type="AlphaFoldDB" id="A0A9N8W8U4"/>
<keyword evidence="3" id="KW-1185">Reference proteome</keyword>
<evidence type="ECO:0000313" key="2">
    <source>
        <dbReference type="EMBL" id="CAG8481414.1"/>
    </source>
</evidence>
<dbReference type="PIRSF" id="PIRSF022976">
    <property type="entry name" value="NADH_Oxi_21kDa"/>
    <property type="match status" value="1"/>
</dbReference>
<dbReference type="InterPro" id="IPR016813">
    <property type="entry name" value="NADH_Ub_cplx-1_21kDa"/>
</dbReference>
<dbReference type="PANTHER" id="PTHR37325:SF1">
    <property type="entry name" value="OXIDOREDUCTASE 21 KDA SUBUNIT, PUTATIVE (AFU_ORTHOLOGUE AFUA_4G05910)-RELATED"/>
    <property type="match status" value="1"/>
</dbReference>
<dbReference type="Proteomes" id="UP000789706">
    <property type="component" value="Unassembled WGS sequence"/>
</dbReference>
<dbReference type="CDD" id="cd22849">
    <property type="entry name" value="NuzM"/>
    <property type="match status" value="1"/>
</dbReference>
<reference evidence="2" key="1">
    <citation type="submission" date="2021-06" db="EMBL/GenBank/DDBJ databases">
        <authorList>
            <person name="Kallberg Y."/>
            <person name="Tangrot J."/>
            <person name="Rosling A."/>
        </authorList>
    </citation>
    <scope>NUCLEOTIDE SEQUENCE</scope>
    <source>
        <strain evidence="2">AZ414A</strain>
    </source>
</reference>
<protein>
    <submittedName>
        <fullName evidence="2">9985_t:CDS:1</fullName>
    </submittedName>
</protein>